<comment type="caution">
    <text evidence="7">The sequence shown here is derived from an EMBL/GenBank/DDBJ whole genome shotgun (WGS) entry which is preliminary data.</text>
</comment>
<evidence type="ECO:0000256" key="2">
    <source>
        <dbReference type="ARBA" id="ARBA00002315"/>
    </source>
</evidence>
<dbReference type="EMBL" id="BAABHQ010000018">
    <property type="protein sequence ID" value="GAA4889913.1"/>
    <property type="molecule type" value="Genomic_DNA"/>
</dbReference>
<dbReference type="InterPro" id="IPR017850">
    <property type="entry name" value="Alkaline_phosphatase_core_sf"/>
</dbReference>
<evidence type="ECO:0000256" key="4">
    <source>
        <dbReference type="ARBA" id="ARBA00005524"/>
    </source>
</evidence>
<comment type="similarity">
    <text evidence="4">Belongs to the BPG-independent phosphoglycerate mutase family. A-PGAM subfamily.</text>
</comment>
<dbReference type="PANTHER" id="PTHR31209:SF0">
    <property type="entry name" value="METALLOENZYME DOMAIN-CONTAINING PROTEIN"/>
    <property type="match status" value="1"/>
</dbReference>
<protein>
    <submittedName>
        <fullName evidence="7">2,3-bisphosphoglycerate-independent phosphoglycerate mutase</fullName>
    </submittedName>
</protein>
<organism evidence="7 8">
    <name type="scientific">Actinomycetospora straminea</name>
    <dbReference type="NCBI Taxonomy" id="663607"/>
    <lineage>
        <taxon>Bacteria</taxon>
        <taxon>Bacillati</taxon>
        <taxon>Actinomycetota</taxon>
        <taxon>Actinomycetes</taxon>
        <taxon>Pseudonocardiales</taxon>
        <taxon>Pseudonocardiaceae</taxon>
        <taxon>Actinomycetospora</taxon>
    </lineage>
</organism>
<evidence type="ECO:0000259" key="6">
    <source>
        <dbReference type="Pfam" id="PF01676"/>
    </source>
</evidence>
<dbReference type="CDD" id="cd16011">
    <property type="entry name" value="iPGM_like"/>
    <property type="match status" value="1"/>
</dbReference>
<evidence type="ECO:0000313" key="7">
    <source>
        <dbReference type="EMBL" id="GAA4889913.1"/>
    </source>
</evidence>
<comment type="catalytic activity">
    <reaction evidence="1">
        <text>(2R)-2-phosphoglycerate = (2R)-3-phosphoglycerate</text>
        <dbReference type="Rhea" id="RHEA:15901"/>
        <dbReference type="ChEBI" id="CHEBI:58272"/>
        <dbReference type="ChEBI" id="CHEBI:58289"/>
        <dbReference type="EC" id="5.4.2.12"/>
    </reaction>
</comment>
<proteinExistence type="inferred from homology"/>
<evidence type="ECO:0000256" key="1">
    <source>
        <dbReference type="ARBA" id="ARBA00000370"/>
    </source>
</evidence>
<evidence type="ECO:0000256" key="3">
    <source>
        <dbReference type="ARBA" id="ARBA00004921"/>
    </source>
</evidence>
<keyword evidence="5" id="KW-0324">Glycolysis</keyword>
<dbReference type="Gene3D" id="3.40.720.10">
    <property type="entry name" value="Alkaline Phosphatase, subunit A"/>
    <property type="match status" value="2"/>
</dbReference>
<dbReference type="RefSeq" id="WP_274234320.1">
    <property type="nucleotide sequence ID" value="NZ_BAABHQ010000018.1"/>
</dbReference>
<dbReference type="InterPro" id="IPR006124">
    <property type="entry name" value="Metalloenzyme"/>
</dbReference>
<evidence type="ECO:0000256" key="5">
    <source>
        <dbReference type="ARBA" id="ARBA00023152"/>
    </source>
</evidence>
<feature type="domain" description="Metalloenzyme" evidence="6">
    <location>
        <begin position="19"/>
        <end position="392"/>
    </location>
</feature>
<accession>A0ABP9F015</accession>
<dbReference type="Proteomes" id="UP001500457">
    <property type="component" value="Unassembled WGS sequence"/>
</dbReference>
<keyword evidence="8" id="KW-1185">Reference proteome</keyword>
<dbReference type="InterPro" id="IPR004456">
    <property type="entry name" value="Pglycerate_mutase_ApgM"/>
</dbReference>
<evidence type="ECO:0000313" key="8">
    <source>
        <dbReference type="Proteomes" id="UP001500457"/>
    </source>
</evidence>
<comment type="pathway">
    <text evidence="3">Carbohydrate degradation.</text>
</comment>
<dbReference type="SUPFAM" id="SSF53649">
    <property type="entry name" value="Alkaline phosphatase-like"/>
    <property type="match status" value="1"/>
</dbReference>
<comment type="function">
    <text evidence="2">Catalyzes the interconversion of 2-phosphoglycerate and 3-phosphoglycerate.</text>
</comment>
<gene>
    <name evidence="7" type="ORF">GCM10023203_49080</name>
</gene>
<dbReference type="Pfam" id="PF01676">
    <property type="entry name" value="Metalloenzyme"/>
    <property type="match status" value="1"/>
</dbReference>
<dbReference type="Pfam" id="PF10143">
    <property type="entry name" value="PhosphMutase"/>
    <property type="match status" value="1"/>
</dbReference>
<reference evidence="8" key="1">
    <citation type="journal article" date="2019" name="Int. J. Syst. Evol. Microbiol.">
        <title>The Global Catalogue of Microorganisms (GCM) 10K type strain sequencing project: providing services to taxonomists for standard genome sequencing and annotation.</title>
        <authorList>
            <consortium name="The Broad Institute Genomics Platform"/>
            <consortium name="The Broad Institute Genome Sequencing Center for Infectious Disease"/>
            <person name="Wu L."/>
            <person name="Ma J."/>
        </authorList>
    </citation>
    <scope>NUCLEOTIDE SEQUENCE [LARGE SCALE GENOMIC DNA]</scope>
    <source>
        <strain evidence="8">JCM 17983</strain>
    </source>
</reference>
<dbReference type="PANTHER" id="PTHR31209">
    <property type="entry name" value="COFACTOR-INDEPENDENT PHOSPHOGLYCERATE MUTASE"/>
    <property type="match status" value="1"/>
</dbReference>
<name>A0ABP9F015_9PSEU</name>
<sequence>MRPPGYGEGQPRLDDDRLPVVLVVLDGLGDRPVPALGDRTPSEAAHTPVLDELAARGASGWHLPFGWGRAPSSELAHWAMFGYADVPFPGRAVLEALGAGIEVPPGVAVTHAALRTSAVGPDGRVWITGRAASTDGDDAAALLGDVAAVAADHGMRLEALGGRGEALLVLGDDADGRVTDSDPFFEDRHPWLRVLPHDETPGAAPTADALTALLLDVRATLAEHPRNAARRDRGLPALDVLTTKWSGARGEVPGFAAQVGIPGAAVTSTRLYRGLAALLGLRSRHVPPYLDPRTDLGAELDDRLAAARELLDEGAAFVHVHTKATDDAGHTKDPRAKLEVLEAADPGLAPLLELAEHAVVAVTGDHATPSTGGVLHTGDPTPLVVAGPTVRSDGVTAFGEGPACAGWYGSVTARELLPLLLGHANRAAFLGHRPGARATPALPDAPEAMVVPPGVRRGAGRRSG</sequence>